<dbReference type="GO" id="GO:0001164">
    <property type="term" value="F:RNA polymerase I core promoter sequence-specific DNA binding"/>
    <property type="evidence" value="ECO:0007669"/>
    <property type="project" value="TreeGrafter"/>
</dbReference>
<organism evidence="1 2">
    <name type="scientific">Pyrenophora teres f. teres</name>
    <dbReference type="NCBI Taxonomy" id="97479"/>
    <lineage>
        <taxon>Eukaryota</taxon>
        <taxon>Fungi</taxon>
        <taxon>Dikarya</taxon>
        <taxon>Ascomycota</taxon>
        <taxon>Pezizomycotina</taxon>
        <taxon>Dothideomycetes</taxon>
        <taxon>Pleosporomycetidae</taxon>
        <taxon>Pleosporales</taxon>
        <taxon>Pleosporineae</taxon>
        <taxon>Pleosporaceae</taxon>
        <taxon>Pyrenophora</taxon>
    </lineage>
</organism>
<dbReference type="PANTHER" id="PTHR28244">
    <property type="entry name" value="RNA POLYMERASE I-SPECIFIC TRANSCRIPTION INITIATION FACTOR RRN11"/>
    <property type="match status" value="1"/>
</dbReference>
<dbReference type="PANTHER" id="PTHR28244:SF1">
    <property type="entry name" value="RNA POLYMERASE I-SPECIFIC TRANSCRIPTION INITIATION FACTOR RRN11"/>
    <property type="match status" value="1"/>
</dbReference>
<name>A0A6S6W2X5_9PLEO</name>
<accession>A0A6S6W2X5</accession>
<proteinExistence type="predicted"/>
<evidence type="ECO:0000313" key="2">
    <source>
        <dbReference type="Proteomes" id="UP000472372"/>
    </source>
</evidence>
<dbReference type="GO" id="GO:0070860">
    <property type="term" value="C:RNA polymerase I core factor complex"/>
    <property type="evidence" value="ECO:0007669"/>
    <property type="project" value="TreeGrafter"/>
</dbReference>
<gene>
    <name evidence="1" type="ORF">PTTW11_05809</name>
</gene>
<reference evidence="1" key="1">
    <citation type="submission" date="2021-02" db="EMBL/GenBank/DDBJ databases">
        <authorList>
            <person name="Syme A R."/>
            <person name="Syme A R."/>
            <person name="Moolhuijzen P."/>
        </authorList>
    </citation>
    <scope>NUCLEOTIDE SEQUENCE</scope>
    <source>
        <strain evidence="1">W1-1</strain>
    </source>
</reference>
<dbReference type="EMBL" id="HG992981">
    <property type="protein sequence ID" value="CAE7175483.1"/>
    <property type="molecule type" value="Genomic_DNA"/>
</dbReference>
<dbReference type="Proteomes" id="UP000472372">
    <property type="component" value="Chromosome 5"/>
</dbReference>
<evidence type="ECO:0000313" key="1">
    <source>
        <dbReference type="EMBL" id="CAE7175483.1"/>
    </source>
</evidence>
<protein>
    <submittedName>
        <fullName evidence="1">Uncharacterized protein</fullName>
    </submittedName>
</protein>
<sequence length="256" mass="28761">MQPFALNLNGGERPEPEGIKAAFDQLSPMLHSRLLRGDYEGASETWGQILRLAGRPVDALNHGRSGLDAEKLVRRNPFTPNETSQNNPQQHSEIGALSEHGFDLVREYYGHVITNYPHKPSAPYSIDERTFYPHMFSLCIFEVCEKGKRAKSRLQDEVAVLSPSSRSTSIDSIHDEQPDDLYTKNEAIQREELAGAIQIAERLDEIISTLPSQHHAGLLQLRSDINVWITHLSESIHLSSAESMRRGLHRAQLGHS</sequence>
<dbReference type="GO" id="GO:0042790">
    <property type="term" value="P:nucleolar large rRNA transcription by RNA polymerase I"/>
    <property type="evidence" value="ECO:0007669"/>
    <property type="project" value="TreeGrafter"/>
</dbReference>
<dbReference type="AlphaFoldDB" id="A0A6S6W2X5"/>
<dbReference type="GO" id="GO:0017025">
    <property type="term" value="F:TBP-class protein binding"/>
    <property type="evidence" value="ECO:0007669"/>
    <property type="project" value="TreeGrafter"/>
</dbReference>
<dbReference type="InterPro" id="IPR053029">
    <property type="entry name" value="RNA_pol_I-specific_init_factor"/>
</dbReference>